<reference evidence="2 3" key="1">
    <citation type="submission" date="2019-04" db="EMBL/GenBank/DDBJ databases">
        <title>Genome sequencing of Clostridium botulinum Groups I-IV and Clostridium butyricum.</title>
        <authorList>
            <person name="Brunt J."/>
            <person name="Van Vliet A.H.M."/>
            <person name="Stringer S.C."/>
            <person name="Carter A.T."/>
            <person name="Peck M.W."/>
        </authorList>
    </citation>
    <scope>NUCLEOTIDE SEQUENCE [LARGE SCALE GENOMIC DNA]</scope>
    <source>
        <strain evidence="2 3">IFR 18/094</strain>
    </source>
</reference>
<evidence type="ECO:0000313" key="2">
    <source>
        <dbReference type="EMBL" id="NEZ46554.1"/>
    </source>
</evidence>
<comment type="caution">
    <text evidence="2">The sequence shown here is derived from an EMBL/GenBank/DDBJ whole genome shotgun (WGS) entry which is preliminary data.</text>
</comment>
<keyword evidence="1" id="KW-0812">Transmembrane</keyword>
<accession>A0A6M0R8I9</accession>
<dbReference type="AlphaFoldDB" id="A0A6M0R8I9"/>
<name>A0A6M0R8I9_9CLOT</name>
<evidence type="ECO:0000256" key="1">
    <source>
        <dbReference type="SAM" id="Phobius"/>
    </source>
</evidence>
<keyword evidence="3" id="KW-1185">Reference proteome</keyword>
<feature type="transmembrane region" description="Helical" evidence="1">
    <location>
        <begin position="12"/>
        <end position="34"/>
    </location>
</feature>
<proteinExistence type="predicted"/>
<protein>
    <submittedName>
        <fullName evidence="2">Type II secretion system protein</fullName>
    </submittedName>
</protein>
<organism evidence="2 3">
    <name type="scientific">Clostridium niameyense</name>
    <dbReference type="NCBI Taxonomy" id="1622073"/>
    <lineage>
        <taxon>Bacteria</taxon>
        <taxon>Bacillati</taxon>
        <taxon>Bacillota</taxon>
        <taxon>Clostridia</taxon>
        <taxon>Eubacteriales</taxon>
        <taxon>Clostridiaceae</taxon>
        <taxon>Clostridium</taxon>
    </lineage>
</organism>
<dbReference type="RefSeq" id="WP_163248807.1">
    <property type="nucleotide sequence ID" value="NZ_SXDP01000002.1"/>
</dbReference>
<keyword evidence="1" id="KW-1133">Transmembrane helix</keyword>
<keyword evidence="1" id="KW-0472">Membrane</keyword>
<dbReference type="EMBL" id="SXDP01000002">
    <property type="protein sequence ID" value="NEZ46554.1"/>
    <property type="molecule type" value="Genomic_DNA"/>
</dbReference>
<evidence type="ECO:0000313" key="3">
    <source>
        <dbReference type="Proteomes" id="UP000473885"/>
    </source>
</evidence>
<dbReference type="Proteomes" id="UP000473885">
    <property type="component" value="Unassembled WGS sequence"/>
</dbReference>
<gene>
    <name evidence="2" type="ORF">FDF74_04905</name>
</gene>
<sequence length="173" mass="20125">MKKITSTKRAFTIIEVVVTIGILFLVLSMIFPMFKYNVGNLNKIESKDALQNDAQFGAEFLSDKAMEAKGILEIYNEKYSHIEESNGKQKIKKVVFITDEKLKYIFSIENNKLLFSDNKYNRFLVASNINSLEFEPLDNKNFKDSRGVKIKFNMKESETNYVIDTDVFFRNSR</sequence>